<gene>
    <name evidence="1" type="ORF">PsorP6_002209</name>
</gene>
<organism evidence="1 2">
    <name type="scientific">Peronosclerospora sorghi</name>
    <dbReference type="NCBI Taxonomy" id="230839"/>
    <lineage>
        <taxon>Eukaryota</taxon>
        <taxon>Sar</taxon>
        <taxon>Stramenopiles</taxon>
        <taxon>Oomycota</taxon>
        <taxon>Peronosporomycetes</taxon>
        <taxon>Peronosporales</taxon>
        <taxon>Peronosporaceae</taxon>
        <taxon>Peronosclerospora</taxon>
    </lineage>
</organism>
<reference evidence="1 2" key="1">
    <citation type="journal article" date="2022" name="bioRxiv">
        <title>The genome of the oomycete Peronosclerospora sorghi, a cosmopolitan pathogen of maize and sorghum, is inflated with dispersed pseudogenes.</title>
        <authorList>
            <person name="Fletcher K."/>
            <person name="Martin F."/>
            <person name="Isakeit T."/>
            <person name="Cavanaugh K."/>
            <person name="Magill C."/>
            <person name="Michelmore R."/>
        </authorList>
    </citation>
    <scope>NUCLEOTIDE SEQUENCE [LARGE SCALE GENOMIC DNA]</scope>
    <source>
        <strain evidence="1">P6</strain>
    </source>
</reference>
<dbReference type="EMBL" id="CM047580">
    <property type="protein sequence ID" value="KAI9922172.1"/>
    <property type="molecule type" value="Genomic_DNA"/>
</dbReference>
<comment type="caution">
    <text evidence="1">The sequence shown here is derived from an EMBL/GenBank/DDBJ whole genome shotgun (WGS) entry which is preliminary data.</text>
</comment>
<dbReference type="Proteomes" id="UP001163321">
    <property type="component" value="Chromosome 1"/>
</dbReference>
<evidence type="ECO:0000313" key="2">
    <source>
        <dbReference type="Proteomes" id="UP001163321"/>
    </source>
</evidence>
<sequence>MSSCRDTTDYVRPCSQQALNTAAYSHIIASWKMPEWGIWTGRFLHLYKWLYCSSKVYPELSFATFAAYVLELYNMCMSSTLVLFHTSEHGYPGIAIGSNLVNPGVAVGSLKQIIWALEIVGDRLKMLMQIPASDSLRLKHNCKSRIYQNAPVVTLNKPLWYSDWHRIPPILT</sequence>
<accession>A0ACC0WU95</accession>
<keyword evidence="2" id="KW-1185">Reference proteome</keyword>
<evidence type="ECO:0000313" key="1">
    <source>
        <dbReference type="EMBL" id="KAI9922172.1"/>
    </source>
</evidence>
<proteinExistence type="predicted"/>
<name>A0ACC0WU95_9STRA</name>
<protein>
    <submittedName>
        <fullName evidence="1">Uncharacterized protein</fullName>
    </submittedName>
</protein>